<feature type="chain" id="PRO_5014473813" evidence="1">
    <location>
        <begin position="20"/>
        <end position="56"/>
    </location>
</feature>
<reference evidence="2 3" key="1">
    <citation type="submission" date="2017-12" db="EMBL/GenBank/DDBJ databases">
        <title>Hemimetabolous genomes reveal molecular basis of termite eusociality.</title>
        <authorList>
            <person name="Harrison M.C."/>
            <person name="Jongepier E."/>
            <person name="Robertson H.M."/>
            <person name="Arning N."/>
            <person name="Bitard-Feildel T."/>
            <person name="Chao H."/>
            <person name="Childers C.P."/>
            <person name="Dinh H."/>
            <person name="Doddapaneni H."/>
            <person name="Dugan S."/>
            <person name="Gowin J."/>
            <person name="Greiner C."/>
            <person name="Han Y."/>
            <person name="Hu H."/>
            <person name="Hughes D.S.T."/>
            <person name="Huylmans A.-K."/>
            <person name="Kemena C."/>
            <person name="Kremer L.P.M."/>
            <person name="Lee S.L."/>
            <person name="Lopez-Ezquerra A."/>
            <person name="Mallet L."/>
            <person name="Monroy-Kuhn J.M."/>
            <person name="Moser A."/>
            <person name="Murali S.C."/>
            <person name="Muzny D.M."/>
            <person name="Otani S."/>
            <person name="Piulachs M.-D."/>
            <person name="Poelchau M."/>
            <person name="Qu J."/>
            <person name="Schaub F."/>
            <person name="Wada-Katsumata A."/>
            <person name="Worley K.C."/>
            <person name="Xie Q."/>
            <person name="Ylla G."/>
            <person name="Poulsen M."/>
            <person name="Gibbs R.A."/>
            <person name="Schal C."/>
            <person name="Richards S."/>
            <person name="Belles X."/>
            <person name="Korb J."/>
            <person name="Bornberg-Bauer E."/>
        </authorList>
    </citation>
    <scope>NUCLEOTIDE SEQUENCE [LARGE SCALE GENOMIC DNA]</scope>
    <source>
        <tissue evidence="2">Whole body</tissue>
    </source>
</reference>
<evidence type="ECO:0000313" key="3">
    <source>
        <dbReference type="Proteomes" id="UP000235965"/>
    </source>
</evidence>
<dbReference type="Proteomes" id="UP000235965">
    <property type="component" value="Unassembled WGS sequence"/>
</dbReference>
<keyword evidence="1" id="KW-0732">Signal</keyword>
<protein>
    <submittedName>
        <fullName evidence="2">Uncharacterized protein</fullName>
    </submittedName>
</protein>
<dbReference type="AlphaFoldDB" id="A0A2J7Q4V2"/>
<dbReference type="InParanoid" id="A0A2J7Q4V2"/>
<evidence type="ECO:0000256" key="1">
    <source>
        <dbReference type="SAM" id="SignalP"/>
    </source>
</evidence>
<sequence length="56" mass="6366">MQFCIMFFITLQCSWLSVTTVFKKEGAVQDMRCIMNGPKLLQCVNKGTKIVSRSFG</sequence>
<organism evidence="2 3">
    <name type="scientific">Cryptotermes secundus</name>
    <dbReference type="NCBI Taxonomy" id="105785"/>
    <lineage>
        <taxon>Eukaryota</taxon>
        <taxon>Metazoa</taxon>
        <taxon>Ecdysozoa</taxon>
        <taxon>Arthropoda</taxon>
        <taxon>Hexapoda</taxon>
        <taxon>Insecta</taxon>
        <taxon>Pterygota</taxon>
        <taxon>Neoptera</taxon>
        <taxon>Polyneoptera</taxon>
        <taxon>Dictyoptera</taxon>
        <taxon>Blattodea</taxon>
        <taxon>Blattoidea</taxon>
        <taxon>Termitoidae</taxon>
        <taxon>Kalotermitidae</taxon>
        <taxon>Cryptotermitinae</taxon>
        <taxon>Cryptotermes</taxon>
    </lineage>
</organism>
<keyword evidence="3" id="KW-1185">Reference proteome</keyword>
<gene>
    <name evidence="2" type="ORF">B7P43_G03800</name>
</gene>
<accession>A0A2J7Q4V2</accession>
<dbReference type="EMBL" id="NEVH01018374">
    <property type="protein sequence ID" value="PNF23610.1"/>
    <property type="molecule type" value="Genomic_DNA"/>
</dbReference>
<evidence type="ECO:0000313" key="2">
    <source>
        <dbReference type="EMBL" id="PNF23610.1"/>
    </source>
</evidence>
<feature type="signal peptide" evidence="1">
    <location>
        <begin position="1"/>
        <end position="19"/>
    </location>
</feature>
<comment type="caution">
    <text evidence="2">The sequence shown here is derived from an EMBL/GenBank/DDBJ whole genome shotgun (WGS) entry which is preliminary data.</text>
</comment>
<proteinExistence type="predicted"/>
<name>A0A2J7Q4V2_9NEOP</name>